<evidence type="ECO:0000256" key="1">
    <source>
        <dbReference type="SAM" id="Phobius"/>
    </source>
</evidence>
<organism evidence="3 4">
    <name type="scientific">Kineosphaera limosa NBRC 100340</name>
    <dbReference type="NCBI Taxonomy" id="1184609"/>
    <lineage>
        <taxon>Bacteria</taxon>
        <taxon>Bacillati</taxon>
        <taxon>Actinomycetota</taxon>
        <taxon>Actinomycetes</taxon>
        <taxon>Micrococcales</taxon>
        <taxon>Dermatophilaceae</taxon>
        <taxon>Kineosphaera</taxon>
    </lineage>
</organism>
<dbReference type="Proteomes" id="UP000008366">
    <property type="component" value="Unassembled WGS sequence"/>
</dbReference>
<feature type="transmembrane region" description="Helical" evidence="1">
    <location>
        <begin position="223"/>
        <end position="243"/>
    </location>
</feature>
<keyword evidence="4" id="KW-1185">Reference proteome</keyword>
<keyword evidence="1" id="KW-0472">Membrane</keyword>
<reference evidence="3 4" key="1">
    <citation type="submission" date="2012-08" db="EMBL/GenBank/DDBJ databases">
        <title>Whole genome shotgun sequence of Kineosphaera limosa NBRC 100340.</title>
        <authorList>
            <person name="Yoshida I."/>
            <person name="Isaki S."/>
            <person name="Hosoyama A."/>
            <person name="Tsuchikane K."/>
            <person name="Katsumata H."/>
            <person name="Ando Y."/>
            <person name="Ohji S."/>
            <person name="Hamada M."/>
            <person name="Tamura T."/>
            <person name="Yamazoe A."/>
            <person name="Yamazaki S."/>
            <person name="Fujita N."/>
        </authorList>
    </citation>
    <scope>NUCLEOTIDE SEQUENCE [LARGE SCALE GENOMIC DNA]</scope>
    <source>
        <strain evidence="3 4">NBRC 100340</strain>
    </source>
</reference>
<dbReference type="AlphaFoldDB" id="K6X6J9"/>
<feature type="transmembrane region" description="Helical" evidence="1">
    <location>
        <begin position="54"/>
        <end position="76"/>
    </location>
</feature>
<evidence type="ECO:0000259" key="2">
    <source>
        <dbReference type="Pfam" id="PF02517"/>
    </source>
</evidence>
<feature type="transmembrane region" description="Helical" evidence="1">
    <location>
        <begin position="181"/>
        <end position="202"/>
    </location>
</feature>
<keyword evidence="1" id="KW-0812">Transmembrane</keyword>
<proteinExistence type="predicted"/>
<feature type="transmembrane region" description="Helical" evidence="1">
    <location>
        <begin position="88"/>
        <end position="108"/>
    </location>
</feature>
<dbReference type="EMBL" id="BAHD01000005">
    <property type="protein sequence ID" value="GAB94434.1"/>
    <property type="molecule type" value="Genomic_DNA"/>
</dbReference>
<evidence type="ECO:0000313" key="3">
    <source>
        <dbReference type="EMBL" id="GAB94434.1"/>
    </source>
</evidence>
<comment type="caution">
    <text evidence="3">The sequence shown here is derived from an EMBL/GenBank/DDBJ whole genome shotgun (WGS) entry which is preliminary data.</text>
</comment>
<dbReference type="STRING" id="1184609.KILIM_005_00510"/>
<dbReference type="GO" id="GO:0004175">
    <property type="term" value="F:endopeptidase activity"/>
    <property type="evidence" value="ECO:0007669"/>
    <property type="project" value="UniProtKB-ARBA"/>
</dbReference>
<evidence type="ECO:0000313" key="4">
    <source>
        <dbReference type="Proteomes" id="UP000008366"/>
    </source>
</evidence>
<dbReference type="RefSeq" id="WP_006590967.1">
    <property type="nucleotide sequence ID" value="NZ_BAHD01000005.1"/>
</dbReference>
<dbReference type="GO" id="GO:0080120">
    <property type="term" value="P:CAAX-box protein maturation"/>
    <property type="evidence" value="ECO:0007669"/>
    <property type="project" value="UniProtKB-ARBA"/>
</dbReference>
<dbReference type="InterPro" id="IPR003675">
    <property type="entry name" value="Rce1/LyrA-like_dom"/>
</dbReference>
<protein>
    <recommendedName>
        <fullName evidence="2">CAAX prenyl protease 2/Lysostaphin resistance protein A-like domain-containing protein</fullName>
    </recommendedName>
</protein>
<dbReference type="eggNOG" id="COG1266">
    <property type="taxonomic scope" value="Bacteria"/>
</dbReference>
<dbReference type="Pfam" id="PF02517">
    <property type="entry name" value="Rce1-like"/>
    <property type="match status" value="1"/>
</dbReference>
<sequence>MDLPQEPMTRDDGTGLIAAAPGQMRLGPGATVTPGPAHARDLPSIPQYSLRRVLGTWAAAALPMAALAWVGAPLLADAFEGPSAWPRAILVCLTSGLVWQFALVLGALRHEQGTLSWSVAKETLWLRPPRNPRNGRRGGRLWWLLVPLVVLVAATEELPSLPSPDDRDLGAFLQSSAGQDFLLGNWPWFALILTMMIFNTVLGEELLFRGLLLPRMREAFGRGNWAANGVLFAAYHLHTPWAIPTSLLDAFLISYPASRYQSALIGICVHSVQTIVLGALTLLLVLG</sequence>
<name>K6X6J9_9MICO</name>
<keyword evidence="1" id="KW-1133">Transmembrane helix</keyword>
<feature type="domain" description="CAAX prenyl protease 2/Lysostaphin resistance protein A-like" evidence="2">
    <location>
        <begin position="187"/>
        <end position="273"/>
    </location>
</feature>
<feature type="transmembrane region" description="Helical" evidence="1">
    <location>
        <begin position="263"/>
        <end position="286"/>
    </location>
</feature>
<accession>K6X6J9</accession>
<gene>
    <name evidence="3" type="ORF">KILIM_005_00510</name>
</gene>
<feature type="transmembrane region" description="Helical" evidence="1">
    <location>
        <begin position="141"/>
        <end position="161"/>
    </location>
</feature>